<dbReference type="PATRIC" id="fig|1308866.3.peg.497"/>
<dbReference type="STRING" id="1308866.J416_02464"/>
<comment type="caution">
    <text evidence="1">The sequence shown here is derived from an EMBL/GenBank/DDBJ whole genome shotgun (WGS) entry which is preliminary data.</text>
</comment>
<sequence length="38" mass="4446">MIEEQLKRNIKLVKKGDQSAYEEIVAFYQNKSSPFAIE</sequence>
<reference evidence="1 2" key="1">
    <citation type="submission" date="2013-03" db="EMBL/GenBank/DDBJ databases">
        <title>Draft genome sequence of Gracibacillus halophilus YIM-C55.5, a moderately halophilic and thermophilic organism from the Xiaochaidamu salt lake.</title>
        <authorList>
            <person name="Sugumar T."/>
            <person name="Polireddy D.R."/>
            <person name="Antony A."/>
            <person name="Madhava Y.R."/>
            <person name="Sivakumar N."/>
        </authorList>
    </citation>
    <scope>NUCLEOTIDE SEQUENCE [LARGE SCALE GENOMIC DNA]</scope>
    <source>
        <strain evidence="1 2">YIM-C55.5</strain>
    </source>
</reference>
<dbReference type="AlphaFoldDB" id="N4WUS9"/>
<protein>
    <submittedName>
        <fullName evidence="1">Uncharacterized protein</fullName>
    </submittedName>
</protein>
<organism evidence="1 2">
    <name type="scientific">Gracilibacillus halophilus YIM-C55.5</name>
    <dbReference type="NCBI Taxonomy" id="1308866"/>
    <lineage>
        <taxon>Bacteria</taxon>
        <taxon>Bacillati</taxon>
        <taxon>Bacillota</taxon>
        <taxon>Bacilli</taxon>
        <taxon>Bacillales</taxon>
        <taxon>Bacillaceae</taxon>
        <taxon>Gracilibacillus</taxon>
    </lineage>
</organism>
<evidence type="ECO:0000313" key="1">
    <source>
        <dbReference type="EMBL" id="ENH98070.1"/>
    </source>
</evidence>
<accession>N4WUS9</accession>
<dbReference type="EMBL" id="APML01000007">
    <property type="protein sequence ID" value="ENH98070.1"/>
    <property type="molecule type" value="Genomic_DNA"/>
</dbReference>
<dbReference type="Proteomes" id="UP000012283">
    <property type="component" value="Unassembled WGS sequence"/>
</dbReference>
<evidence type="ECO:0000313" key="2">
    <source>
        <dbReference type="Proteomes" id="UP000012283"/>
    </source>
</evidence>
<name>N4WUS9_9BACI</name>
<gene>
    <name evidence="1" type="ORF">J416_02464</name>
</gene>
<proteinExistence type="predicted"/>
<keyword evidence="2" id="KW-1185">Reference proteome</keyword>